<evidence type="ECO:0000313" key="7">
    <source>
        <dbReference type="Proteomes" id="UP000190961"/>
    </source>
</evidence>
<dbReference type="STRING" id="688867.SAMN05660236_4683"/>
<keyword evidence="7" id="KW-1185">Reference proteome</keyword>
<dbReference type="CDD" id="cd17574">
    <property type="entry name" value="REC_OmpR"/>
    <property type="match status" value="1"/>
</dbReference>
<dbReference type="Proteomes" id="UP000190961">
    <property type="component" value="Unassembled WGS sequence"/>
</dbReference>
<dbReference type="PROSITE" id="PS50110">
    <property type="entry name" value="RESPONSE_REGULATORY"/>
    <property type="match status" value="1"/>
</dbReference>
<dbReference type="GO" id="GO:0000156">
    <property type="term" value="F:phosphorelay response regulator activity"/>
    <property type="evidence" value="ECO:0007669"/>
    <property type="project" value="TreeGrafter"/>
</dbReference>
<dbReference type="InterPro" id="IPR039420">
    <property type="entry name" value="WalR-like"/>
</dbReference>
<dbReference type="PANTHER" id="PTHR48111:SF40">
    <property type="entry name" value="PHOSPHATE REGULON TRANSCRIPTIONAL REGULATORY PROTEIN PHOB"/>
    <property type="match status" value="1"/>
</dbReference>
<dbReference type="AlphaFoldDB" id="A0A1T5M808"/>
<dbReference type="Pfam" id="PF00072">
    <property type="entry name" value="Response_reg"/>
    <property type="match status" value="1"/>
</dbReference>
<dbReference type="InterPro" id="IPR001789">
    <property type="entry name" value="Sig_transdc_resp-reg_receiver"/>
</dbReference>
<accession>A0A1T5M808</accession>
<name>A0A1T5M808_9BACT</name>
<dbReference type="RefSeq" id="WP_245840717.1">
    <property type="nucleotide sequence ID" value="NZ_FUZU01000003.1"/>
</dbReference>
<evidence type="ECO:0000256" key="2">
    <source>
        <dbReference type="ARBA" id="ARBA00023012"/>
    </source>
</evidence>
<dbReference type="PANTHER" id="PTHR48111">
    <property type="entry name" value="REGULATOR OF RPOS"/>
    <property type="match status" value="1"/>
</dbReference>
<dbReference type="GO" id="GO:0006355">
    <property type="term" value="P:regulation of DNA-templated transcription"/>
    <property type="evidence" value="ECO:0007669"/>
    <property type="project" value="TreeGrafter"/>
</dbReference>
<feature type="modified residue" description="4-aspartylphosphate" evidence="4">
    <location>
        <position position="53"/>
    </location>
</feature>
<sequence length="121" mass="13701">MMKILVCDDDEALVSMVRFKLSRENFGEVFKAADGREAKRLLDENTFDLIISDIHMPFHSGLEIVTHVRQVLKKNTPIIILSAEGLEETVLQAFDMGANDFITKPFSPAELAIRVKRLLNL</sequence>
<evidence type="ECO:0000313" key="6">
    <source>
        <dbReference type="EMBL" id="SKC84144.1"/>
    </source>
</evidence>
<gene>
    <name evidence="6" type="ORF">SAMN05660236_4683</name>
</gene>
<feature type="domain" description="Response regulatory" evidence="5">
    <location>
        <begin position="3"/>
        <end position="119"/>
    </location>
</feature>
<organism evidence="6 7">
    <name type="scientific">Ohtaekwangia koreensis</name>
    <dbReference type="NCBI Taxonomy" id="688867"/>
    <lineage>
        <taxon>Bacteria</taxon>
        <taxon>Pseudomonadati</taxon>
        <taxon>Bacteroidota</taxon>
        <taxon>Cytophagia</taxon>
        <taxon>Cytophagales</taxon>
        <taxon>Fulvivirgaceae</taxon>
        <taxon>Ohtaekwangia</taxon>
    </lineage>
</organism>
<keyword evidence="3" id="KW-0238">DNA-binding</keyword>
<dbReference type="SMART" id="SM00448">
    <property type="entry name" value="REC"/>
    <property type="match status" value="1"/>
</dbReference>
<dbReference type="GO" id="GO:0032993">
    <property type="term" value="C:protein-DNA complex"/>
    <property type="evidence" value="ECO:0007669"/>
    <property type="project" value="TreeGrafter"/>
</dbReference>
<evidence type="ECO:0000256" key="3">
    <source>
        <dbReference type="ARBA" id="ARBA00023125"/>
    </source>
</evidence>
<keyword evidence="2" id="KW-0902">Two-component regulatory system</keyword>
<evidence type="ECO:0000259" key="5">
    <source>
        <dbReference type="PROSITE" id="PS50110"/>
    </source>
</evidence>
<protein>
    <submittedName>
        <fullName evidence="6">Response regulator receiver domain-containing protein</fullName>
    </submittedName>
</protein>
<dbReference type="Gene3D" id="3.40.50.2300">
    <property type="match status" value="1"/>
</dbReference>
<evidence type="ECO:0000256" key="1">
    <source>
        <dbReference type="ARBA" id="ARBA00022553"/>
    </source>
</evidence>
<keyword evidence="1 4" id="KW-0597">Phosphoprotein</keyword>
<dbReference type="GO" id="GO:0005829">
    <property type="term" value="C:cytosol"/>
    <property type="evidence" value="ECO:0007669"/>
    <property type="project" value="TreeGrafter"/>
</dbReference>
<dbReference type="EMBL" id="FUZU01000003">
    <property type="protein sequence ID" value="SKC84144.1"/>
    <property type="molecule type" value="Genomic_DNA"/>
</dbReference>
<reference evidence="6 7" key="1">
    <citation type="submission" date="2017-02" db="EMBL/GenBank/DDBJ databases">
        <authorList>
            <person name="Peterson S.W."/>
        </authorList>
    </citation>
    <scope>NUCLEOTIDE SEQUENCE [LARGE SCALE GENOMIC DNA]</scope>
    <source>
        <strain evidence="6 7">DSM 25262</strain>
    </source>
</reference>
<proteinExistence type="predicted"/>
<dbReference type="InterPro" id="IPR011006">
    <property type="entry name" value="CheY-like_superfamily"/>
</dbReference>
<dbReference type="SUPFAM" id="SSF52172">
    <property type="entry name" value="CheY-like"/>
    <property type="match status" value="1"/>
</dbReference>
<evidence type="ECO:0000256" key="4">
    <source>
        <dbReference type="PROSITE-ProRule" id="PRU00169"/>
    </source>
</evidence>
<dbReference type="GO" id="GO:0000976">
    <property type="term" value="F:transcription cis-regulatory region binding"/>
    <property type="evidence" value="ECO:0007669"/>
    <property type="project" value="TreeGrafter"/>
</dbReference>